<protein>
    <submittedName>
        <fullName evidence="3">DUF4041 domain-containing protein</fullName>
    </submittedName>
</protein>
<reference evidence="3" key="1">
    <citation type="submission" date="2020-10" db="EMBL/GenBank/DDBJ databases">
        <authorList>
            <person name="Gilroy R."/>
        </authorList>
    </citation>
    <scope>NUCLEOTIDE SEQUENCE</scope>
    <source>
        <strain evidence="3">ChiBcec15-4380</strain>
    </source>
</reference>
<dbReference type="AlphaFoldDB" id="A0A9D1DHP2"/>
<dbReference type="SMART" id="SM00974">
    <property type="entry name" value="T5orf172"/>
    <property type="match status" value="1"/>
</dbReference>
<evidence type="ECO:0000259" key="2">
    <source>
        <dbReference type="SMART" id="SM00974"/>
    </source>
</evidence>
<dbReference type="Proteomes" id="UP000824239">
    <property type="component" value="Unassembled WGS sequence"/>
</dbReference>
<feature type="coiled-coil region" evidence="1">
    <location>
        <begin position="214"/>
        <end position="303"/>
    </location>
</feature>
<keyword evidence="1" id="KW-0175">Coiled coil</keyword>
<comment type="caution">
    <text evidence="3">The sequence shown here is derived from an EMBL/GenBank/DDBJ whole genome shotgun (WGS) entry which is preliminary data.</text>
</comment>
<evidence type="ECO:0000313" key="4">
    <source>
        <dbReference type="Proteomes" id="UP000824239"/>
    </source>
</evidence>
<organism evidence="3 4">
    <name type="scientific">Candidatus Avoscillospira avicola</name>
    <dbReference type="NCBI Taxonomy" id="2840706"/>
    <lineage>
        <taxon>Bacteria</taxon>
        <taxon>Bacillati</taxon>
        <taxon>Bacillota</taxon>
        <taxon>Clostridia</taxon>
        <taxon>Eubacteriales</taxon>
        <taxon>Oscillospiraceae</taxon>
        <taxon>Oscillospiraceae incertae sedis</taxon>
        <taxon>Candidatus Avoscillospira</taxon>
    </lineage>
</organism>
<gene>
    <name evidence="3" type="ORF">IAA53_05930</name>
</gene>
<reference evidence="3" key="2">
    <citation type="journal article" date="2021" name="PeerJ">
        <title>Extensive microbial diversity within the chicken gut microbiome revealed by metagenomics and culture.</title>
        <authorList>
            <person name="Gilroy R."/>
            <person name="Ravi A."/>
            <person name="Getino M."/>
            <person name="Pursley I."/>
            <person name="Horton D.L."/>
            <person name="Alikhan N.F."/>
            <person name="Baker D."/>
            <person name="Gharbi K."/>
            <person name="Hall N."/>
            <person name="Watson M."/>
            <person name="Adriaenssens E.M."/>
            <person name="Foster-Nyarko E."/>
            <person name="Jarju S."/>
            <person name="Secka A."/>
            <person name="Antonio M."/>
            <person name="Oren A."/>
            <person name="Chaudhuri R.R."/>
            <person name="La Ragione R."/>
            <person name="Hildebrand F."/>
            <person name="Pallen M.J."/>
        </authorList>
    </citation>
    <scope>NUCLEOTIDE SEQUENCE</scope>
    <source>
        <strain evidence="3">ChiBcec15-4380</strain>
    </source>
</reference>
<dbReference type="Pfam" id="PF13455">
    <property type="entry name" value="MUG113"/>
    <property type="match status" value="1"/>
</dbReference>
<dbReference type="InterPro" id="IPR018306">
    <property type="entry name" value="Phage_T5_Orf172_DNA-bd"/>
</dbReference>
<feature type="coiled-coil region" evidence="1">
    <location>
        <begin position="10"/>
        <end position="72"/>
    </location>
</feature>
<name>A0A9D1DHP2_9FIRM</name>
<proteinExistence type="predicted"/>
<dbReference type="InterPro" id="IPR025280">
    <property type="entry name" value="SNIPE"/>
</dbReference>
<feature type="domain" description="Bacteriophage T5 Orf172 DNA-binding" evidence="2">
    <location>
        <begin position="320"/>
        <end position="403"/>
    </location>
</feature>
<accession>A0A9D1DHP2</accession>
<evidence type="ECO:0000313" key="3">
    <source>
        <dbReference type="EMBL" id="HIR50809.1"/>
    </source>
</evidence>
<sequence length="426" mass="49283">MGLFGPSKKERALQEEVAFLKNQLQPEQKEILALQGQIAELSQQKITLEDALNQQRQEIRQRNDAIVQMDKELEYKRGQLLSLTDDIALQEYGLYQPTYEFANSDLYAERLKAVRADQKQCIKDGKACLGNMNWTVNGSASKGKKMVQDMQKLLLRAFNVECDNIVDTVKVSNVERAKERIITTSQQISKLGGMMSISISQRYIDLKMQELLLALDFQQKKQEEKERLRELREQEREEKRVQKEIEEARKKLQKEKTHYQNALDALMKQIQTNGETPELLEKKNNLEAELEDAAKAIANVDYREANRKAGYVYIISNIGAFGQDVYKIGMTRRLEPMERIEELGDASVPFDFDVHALIFTEDAPALENALHTAFEANKVNKINKRREFFHVSLDEIKTVVRQNFDKTVEWGDVPEAEQYRQSLLMK</sequence>
<dbReference type="Pfam" id="PF13250">
    <property type="entry name" value="SNIPE"/>
    <property type="match status" value="1"/>
</dbReference>
<evidence type="ECO:0000256" key="1">
    <source>
        <dbReference type="SAM" id="Coils"/>
    </source>
</evidence>
<dbReference type="EMBL" id="DVHE01000048">
    <property type="protein sequence ID" value="HIR50809.1"/>
    <property type="molecule type" value="Genomic_DNA"/>
</dbReference>